<evidence type="ECO:0000313" key="3">
    <source>
        <dbReference type="Proteomes" id="UP001206821"/>
    </source>
</evidence>
<keyword evidence="3" id="KW-1185">Reference proteome</keyword>
<protein>
    <submittedName>
        <fullName evidence="2">Uncharacterized protein</fullName>
    </submittedName>
</protein>
<gene>
    <name evidence="2" type="ORF">NQG31_13870</name>
</gene>
<dbReference type="RefSeq" id="WP_034817830.1">
    <property type="nucleotide sequence ID" value="NZ_JANIEK010000086.1"/>
</dbReference>
<proteinExistence type="predicted"/>
<sequence length="296" mass="33506">MKKWMLAFILFLVMTVAPVEAASHTETLIQQLQTTSENGYKVHSYELAQMNKSKMREVVVLFNRDTFTNMADDYLIKVYEWNNGKWNVIYKREYLEVMNLKFLTVGKLGGYDKVVFGQYHGLDTENVMSPIIIGSPDGQKIRLLGDSPSIFFGNATIKNDTLYIMRRSIVTHQLKMKGGKLIRVGTGTGKDDRYVAGNPKHWIGVKGRQLIGPTTITMKVGEKIGVGRYDASVDGDYLYSPYAFIEKNPVIEWDDRRLGFIAKQKGVTSIKLNATVRYDGPKVYPAGQLEVQVIVE</sequence>
<feature type="signal peptide" evidence="1">
    <location>
        <begin position="1"/>
        <end position="21"/>
    </location>
</feature>
<evidence type="ECO:0000313" key="2">
    <source>
        <dbReference type="EMBL" id="MCT4796634.1"/>
    </source>
</evidence>
<reference evidence="2 3" key="1">
    <citation type="submission" date="2022-07" db="EMBL/GenBank/DDBJ databases">
        <title>Genomic and pangenome structural analysis of the polyextremophile Exiguobacterium.</title>
        <authorList>
            <person name="Shen L."/>
        </authorList>
    </citation>
    <scope>NUCLEOTIDE SEQUENCE [LARGE SCALE GENOMIC DNA]</scope>
    <source>
        <strain evidence="2 3">12_1</strain>
    </source>
</reference>
<dbReference type="Proteomes" id="UP001206821">
    <property type="component" value="Unassembled WGS sequence"/>
</dbReference>
<dbReference type="EMBL" id="JANIEK010000086">
    <property type="protein sequence ID" value="MCT4796634.1"/>
    <property type="molecule type" value="Genomic_DNA"/>
</dbReference>
<evidence type="ECO:0000256" key="1">
    <source>
        <dbReference type="SAM" id="SignalP"/>
    </source>
</evidence>
<comment type="caution">
    <text evidence="2">The sequence shown here is derived from an EMBL/GenBank/DDBJ whole genome shotgun (WGS) entry which is preliminary data.</text>
</comment>
<organism evidence="2 3">
    <name type="scientific">Exiguobacterium alkaliphilum</name>
    <dbReference type="NCBI Taxonomy" id="1428684"/>
    <lineage>
        <taxon>Bacteria</taxon>
        <taxon>Bacillati</taxon>
        <taxon>Bacillota</taxon>
        <taxon>Bacilli</taxon>
        <taxon>Bacillales</taxon>
        <taxon>Bacillales Family XII. Incertae Sedis</taxon>
        <taxon>Exiguobacterium</taxon>
    </lineage>
</organism>
<name>A0ABT2L1K5_9BACL</name>
<accession>A0ABT2L1K5</accession>
<keyword evidence="1" id="KW-0732">Signal</keyword>
<feature type="chain" id="PRO_5046506771" evidence="1">
    <location>
        <begin position="22"/>
        <end position="296"/>
    </location>
</feature>